<dbReference type="EMBL" id="KN833059">
    <property type="protein sequence ID" value="KIM74591.1"/>
    <property type="molecule type" value="Genomic_DNA"/>
</dbReference>
<keyword evidence="3" id="KW-1185">Reference proteome</keyword>
<proteinExistence type="predicted"/>
<name>A0A0C3F3Y6_PILCF</name>
<dbReference type="InParanoid" id="A0A0C3F3Y6"/>
<dbReference type="Proteomes" id="UP000054166">
    <property type="component" value="Unassembled WGS sequence"/>
</dbReference>
<feature type="region of interest" description="Disordered" evidence="1">
    <location>
        <begin position="1"/>
        <end position="33"/>
    </location>
</feature>
<gene>
    <name evidence="2" type="ORF">PILCRDRAFT_14357</name>
</gene>
<reference evidence="3" key="2">
    <citation type="submission" date="2015-01" db="EMBL/GenBank/DDBJ databases">
        <title>Evolutionary Origins and Diversification of the Mycorrhizal Mutualists.</title>
        <authorList>
            <consortium name="DOE Joint Genome Institute"/>
            <consortium name="Mycorrhizal Genomics Consortium"/>
            <person name="Kohler A."/>
            <person name="Kuo A."/>
            <person name="Nagy L.G."/>
            <person name="Floudas D."/>
            <person name="Copeland A."/>
            <person name="Barry K.W."/>
            <person name="Cichocki N."/>
            <person name="Veneault-Fourrey C."/>
            <person name="LaButti K."/>
            <person name="Lindquist E.A."/>
            <person name="Lipzen A."/>
            <person name="Lundell T."/>
            <person name="Morin E."/>
            <person name="Murat C."/>
            <person name="Riley R."/>
            <person name="Ohm R."/>
            <person name="Sun H."/>
            <person name="Tunlid A."/>
            <person name="Henrissat B."/>
            <person name="Grigoriev I.V."/>
            <person name="Hibbett D.S."/>
            <person name="Martin F."/>
        </authorList>
    </citation>
    <scope>NUCLEOTIDE SEQUENCE [LARGE SCALE GENOMIC DNA]</scope>
    <source>
        <strain evidence="3">F 1598</strain>
    </source>
</reference>
<evidence type="ECO:0000313" key="2">
    <source>
        <dbReference type="EMBL" id="KIM74591.1"/>
    </source>
</evidence>
<evidence type="ECO:0000256" key="1">
    <source>
        <dbReference type="SAM" id="MobiDB-lite"/>
    </source>
</evidence>
<reference evidence="2 3" key="1">
    <citation type="submission" date="2014-04" db="EMBL/GenBank/DDBJ databases">
        <authorList>
            <consortium name="DOE Joint Genome Institute"/>
            <person name="Kuo A."/>
            <person name="Tarkka M."/>
            <person name="Buscot F."/>
            <person name="Kohler A."/>
            <person name="Nagy L.G."/>
            <person name="Floudas D."/>
            <person name="Copeland A."/>
            <person name="Barry K.W."/>
            <person name="Cichocki N."/>
            <person name="Veneault-Fourrey C."/>
            <person name="LaButti K."/>
            <person name="Lindquist E.A."/>
            <person name="Lipzen A."/>
            <person name="Lundell T."/>
            <person name="Morin E."/>
            <person name="Murat C."/>
            <person name="Sun H."/>
            <person name="Tunlid A."/>
            <person name="Henrissat B."/>
            <person name="Grigoriev I.V."/>
            <person name="Hibbett D.S."/>
            <person name="Martin F."/>
            <person name="Nordberg H.P."/>
            <person name="Cantor M.N."/>
            <person name="Hua S.X."/>
        </authorList>
    </citation>
    <scope>NUCLEOTIDE SEQUENCE [LARGE SCALE GENOMIC DNA]</scope>
    <source>
        <strain evidence="2 3">F 1598</strain>
    </source>
</reference>
<accession>A0A0C3F3Y6</accession>
<dbReference type="HOGENOM" id="CLU_1750409_0_0_1"/>
<evidence type="ECO:0000313" key="3">
    <source>
        <dbReference type="Proteomes" id="UP000054166"/>
    </source>
</evidence>
<organism evidence="2 3">
    <name type="scientific">Piloderma croceum (strain F 1598)</name>
    <dbReference type="NCBI Taxonomy" id="765440"/>
    <lineage>
        <taxon>Eukaryota</taxon>
        <taxon>Fungi</taxon>
        <taxon>Dikarya</taxon>
        <taxon>Basidiomycota</taxon>
        <taxon>Agaricomycotina</taxon>
        <taxon>Agaricomycetes</taxon>
        <taxon>Agaricomycetidae</taxon>
        <taxon>Atheliales</taxon>
        <taxon>Atheliaceae</taxon>
        <taxon>Piloderma</taxon>
    </lineage>
</organism>
<protein>
    <submittedName>
        <fullName evidence="2">Uncharacterized protein</fullName>
    </submittedName>
</protein>
<dbReference type="AlphaFoldDB" id="A0A0C3F3Y6"/>
<sequence length="149" mass="15847">MVDGEGSKPGSVSSAGAIPGGTGSGMKEHAGDVGTFTTRRNRALRHSWYHHYMAPSHPGVTVSSSNMEPESTLIRPSASTAATSYVPFSVMPIHSNPGKSFEDETSSSSGLAGNERIILKIADLGDEQHFKDNIQTQQYHCLGVMLDAK</sequence>